<sequence>MAPLATHTLILFALASSPLVHGVSLSGLAPFNNITGVSWSTSQAALSTCDPATFAYDLSLDAADWRQCAALHSEWTTEKGFFRVARPNGGAYLPIVGGTDCSLAVEPLSPLLGPYIIGNKDIENILFKSLHDFSRGTLLAVNGTVKCDTGSGERALLAWKISKAAGPAVRRTATLAKRVAVKIRV</sequence>
<dbReference type="Proteomes" id="UP000562929">
    <property type="component" value="Unassembled WGS sequence"/>
</dbReference>
<dbReference type="Pfam" id="PF14856">
    <property type="entry name" value="Hce2"/>
    <property type="match status" value="1"/>
</dbReference>
<dbReference type="InterPro" id="IPR029226">
    <property type="entry name" value="Ecp2-like"/>
</dbReference>
<evidence type="ECO:0000313" key="3">
    <source>
        <dbReference type="EMBL" id="KAF4595703.1"/>
    </source>
</evidence>
<evidence type="ECO:0000259" key="2">
    <source>
        <dbReference type="Pfam" id="PF14856"/>
    </source>
</evidence>
<dbReference type="OrthoDB" id="4944568at2759"/>
<evidence type="ECO:0000256" key="1">
    <source>
        <dbReference type="SAM" id="SignalP"/>
    </source>
</evidence>
<feature type="chain" id="PRO_5034346689" description="Ecp2 effector protein-like domain-containing protein" evidence="1">
    <location>
        <begin position="23"/>
        <end position="185"/>
    </location>
</feature>
<evidence type="ECO:0000313" key="4">
    <source>
        <dbReference type="Proteomes" id="UP000562929"/>
    </source>
</evidence>
<proteinExistence type="predicted"/>
<dbReference type="AlphaFoldDB" id="A0A8H4QE34"/>
<reference evidence="3 4" key="1">
    <citation type="journal article" date="2020" name="G3 (Bethesda)">
        <title>Genetic Underpinnings of Host Manipulation by Ophiocordyceps as Revealed by Comparative Transcriptomics.</title>
        <authorList>
            <person name="Will I."/>
            <person name="Das B."/>
            <person name="Trinh T."/>
            <person name="Brachmann A."/>
            <person name="Ohm R.A."/>
            <person name="de Bekker C."/>
        </authorList>
    </citation>
    <scope>NUCLEOTIDE SEQUENCE [LARGE SCALE GENOMIC DNA]</scope>
    <source>
        <strain evidence="3 4">EC05</strain>
    </source>
</reference>
<feature type="domain" description="Ecp2 effector protein-like" evidence="2">
    <location>
        <begin position="48"/>
        <end position="147"/>
    </location>
</feature>
<comment type="caution">
    <text evidence="3">The sequence shown here is derived from an EMBL/GenBank/DDBJ whole genome shotgun (WGS) entry which is preliminary data.</text>
</comment>
<keyword evidence="1" id="KW-0732">Signal</keyword>
<dbReference type="EMBL" id="JAACLJ010000001">
    <property type="protein sequence ID" value="KAF4595703.1"/>
    <property type="molecule type" value="Genomic_DNA"/>
</dbReference>
<accession>A0A8H4QE34</accession>
<feature type="signal peptide" evidence="1">
    <location>
        <begin position="1"/>
        <end position="22"/>
    </location>
</feature>
<name>A0A8H4QE34_9HYPO</name>
<gene>
    <name evidence="3" type="ORF">GQ602_001316</name>
</gene>
<protein>
    <recommendedName>
        <fullName evidence="2">Ecp2 effector protein-like domain-containing protein</fullName>
    </recommendedName>
</protein>
<keyword evidence="4" id="KW-1185">Reference proteome</keyword>
<organism evidence="3 4">
    <name type="scientific">Ophiocordyceps camponoti-floridani</name>
    <dbReference type="NCBI Taxonomy" id="2030778"/>
    <lineage>
        <taxon>Eukaryota</taxon>
        <taxon>Fungi</taxon>
        <taxon>Dikarya</taxon>
        <taxon>Ascomycota</taxon>
        <taxon>Pezizomycotina</taxon>
        <taxon>Sordariomycetes</taxon>
        <taxon>Hypocreomycetidae</taxon>
        <taxon>Hypocreales</taxon>
        <taxon>Ophiocordycipitaceae</taxon>
        <taxon>Ophiocordyceps</taxon>
    </lineage>
</organism>